<sequence length="100" mass="11249">MHHYHLVKAAGNWSDPDPESVLYYLEVVSQAAYEPMLWLAAKSVVESRSFASQLRASQSATIASIMHTQRAIADSQEALTKMQERAINRSLHWSLIRAGH</sequence>
<gene>
    <name evidence="1" type="ORF">ALO94_02420</name>
</gene>
<organism evidence="1 2">
    <name type="scientific">Pseudomonas syringae pv. spinaceae</name>
    <dbReference type="NCBI Taxonomy" id="264459"/>
    <lineage>
        <taxon>Bacteria</taxon>
        <taxon>Pseudomonadati</taxon>
        <taxon>Pseudomonadota</taxon>
        <taxon>Gammaproteobacteria</taxon>
        <taxon>Pseudomonadales</taxon>
        <taxon>Pseudomonadaceae</taxon>
        <taxon>Pseudomonas</taxon>
        <taxon>Pseudomonas syringae</taxon>
    </lineage>
</organism>
<accession>A0A0P9ZEL3</accession>
<evidence type="ECO:0000313" key="2">
    <source>
        <dbReference type="Proteomes" id="UP000050384"/>
    </source>
</evidence>
<dbReference type="AlphaFoldDB" id="A0A0P9ZEL3"/>
<dbReference type="PATRIC" id="fig|264459.3.peg.4014"/>
<dbReference type="Proteomes" id="UP000050384">
    <property type="component" value="Unassembled WGS sequence"/>
</dbReference>
<proteinExistence type="predicted"/>
<comment type="caution">
    <text evidence="1">The sequence shown here is derived from an EMBL/GenBank/DDBJ whole genome shotgun (WGS) entry which is preliminary data.</text>
</comment>
<dbReference type="EMBL" id="LJRI01001487">
    <property type="protein sequence ID" value="KPY59913.1"/>
    <property type="molecule type" value="Genomic_DNA"/>
</dbReference>
<reference evidence="1 2" key="1">
    <citation type="submission" date="2015-09" db="EMBL/GenBank/DDBJ databases">
        <title>Genome announcement of multiple Pseudomonas syringae strains.</title>
        <authorList>
            <person name="Thakur S."/>
            <person name="Wang P.W."/>
            <person name="Gong Y."/>
            <person name="Weir B.S."/>
            <person name="Guttman D.S."/>
        </authorList>
    </citation>
    <scope>NUCLEOTIDE SEQUENCE [LARGE SCALE GENOMIC DNA]</scope>
    <source>
        <strain evidence="1 2">ICMP16929</strain>
    </source>
</reference>
<name>A0A0P9ZEL3_PSESX</name>
<evidence type="ECO:0000313" key="1">
    <source>
        <dbReference type="EMBL" id="KPY59913.1"/>
    </source>
</evidence>
<protein>
    <submittedName>
        <fullName evidence="1">Uncharacterized protein</fullName>
    </submittedName>
</protein>
<dbReference type="RefSeq" id="WP_057428568.1">
    <property type="nucleotide sequence ID" value="NZ_LJRI01001487.1"/>
</dbReference>